<dbReference type="RefSeq" id="WP_123740793.1">
    <property type="nucleotide sequence ID" value="NZ_RKHQ01000002.1"/>
</dbReference>
<gene>
    <name evidence="1" type="ORF">EDD28_3344</name>
</gene>
<dbReference type="EMBL" id="RKHQ01000002">
    <property type="protein sequence ID" value="ROR93915.1"/>
    <property type="molecule type" value="Genomic_DNA"/>
</dbReference>
<dbReference type="OrthoDB" id="3429251at2"/>
<proteinExistence type="predicted"/>
<comment type="caution">
    <text evidence="1">The sequence shown here is derived from an EMBL/GenBank/DDBJ whole genome shotgun (WGS) entry which is preliminary data.</text>
</comment>
<accession>A0A3N2D2B4</accession>
<dbReference type="Proteomes" id="UP000275356">
    <property type="component" value="Unassembled WGS sequence"/>
</dbReference>
<keyword evidence="2" id="KW-1185">Reference proteome</keyword>
<evidence type="ECO:0000313" key="1">
    <source>
        <dbReference type="EMBL" id="ROR93915.1"/>
    </source>
</evidence>
<reference evidence="1 2" key="1">
    <citation type="submission" date="2018-11" db="EMBL/GenBank/DDBJ databases">
        <title>Sequencing the genomes of 1000 actinobacteria strains.</title>
        <authorList>
            <person name="Klenk H.-P."/>
        </authorList>
    </citation>
    <scope>NUCLEOTIDE SEQUENCE [LARGE SCALE GENOMIC DNA]</scope>
    <source>
        <strain evidence="1 2">DSM 13521</strain>
    </source>
</reference>
<dbReference type="AlphaFoldDB" id="A0A3N2D2B4"/>
<sequence>MIGIFGLVVVLFLVLVVAGAIVAVVLAITTAQRRGRERTASLGAYARGRGWRYEAYRSGLAHRVGLEGTPNATNVVEGTADGRAFVAFDHTRYVSDGQNGHRAVPVSVVVVHLGVVVPELEISRQGALDRFFQGIFGTDHLVGDTVFDDAVRIRTNSPEFTAEILTLPMKRLLLARLHRSWRFVGDSLVTVADGQHTPQQLEEALGSCLQVIATIPPQVWARLQGGGAAAVPRDVVRDAVADPVRDAPALPGSEMPGGLFEESVGWQIDPITGQRRTR</sequence>
<evidence type="ECO:0000313" key="2">
    <source>
        <dbReference type="Proteomes" id="UP000275356"/>
    </source>
</evidence>
<name>A0A3N2D2B4_9MICO</name>
<organism evidence="1 2">
    <name type="scientific">Salana multivorans</name>
    <dbReference type="NCBI Taxonomy" id="120377"/>
    <lineage>
        <taxon>Bacteria</taxon>
        <taxon>Bacillati</taxon>
        <taxon>Actinomycetota</taxon>
        <taxon>Actinomycetes</taxon>
        <taxon>Micrococcales</taxon>
        <taxon>Beutenbergiaceae</taxon>
        <taxon>Salana</taxon>
    </lineage>
</organism>
<protein>
    <submittedName>
        <fullName evidence="1">Uncharacterized protein</fullName>
    </submittedName>
</protein>